<reference evidence="1 2" key="1">
    <citation type="submission" date="2024-10" db="EMBL/GenBank/DDBJ databases">
        <title>Updated reference genomes for cyclostephanoid diatoms.</title>
        <authorList>
            <person name="Roberts W.R."/>
            <person name="Alverson A.J."/>
        </authorList>
    </citation>
    <scope>NUCLEOTIDE SEQUENCE [LARGE SCALE GENOMIC DNA]</scope>
    <source>
        <strain evidence="1 2">AJA232-27</strain>
    </source>
</reference>
<evidence type="ECO:0000313" key="2">
    <source>
        <dbReference type="Proteomes" id="UP001530293"/>
    </source>
</evidence>
<gene>
    <name evidence="1" type="ORF">ACHAWU_000523</name>
</gene>
<keyword evidence="2" id="KW-1185">Reference proteome</keyword>
<protein>
    <submittedName>
        <fullName evidence="1">Uncharacterized protein</fullName>
    </submittedName>
</protein>
<dbReference type="Proteomes" id="UP001530293">
    <property type="component" value="Unassembled WGS sequence"/>
</dbReference>
<dbReference type="AlphaFoldDB" id="A0ABD3NEM3"/>
<evidence type="ECO:0000313" key="1">
    <source>
        <dbReference type="EMBL" id="KAL3772866.1"/>
    </source>
</evidence>
<comment type="caution">
    <text evidence="1">The sequence shown here is derived from an EMBL/GenBank/DDBJ whole genome shotgun (WGS) entry which is preliminary data.</text>
</comment>
<accession>A0ABD3NEM3</accession>
<sequence length="153" mass="17461">MTNLILSAERPPPRAITFSEYSELVYIPCDPDDKCIKWYSSDDSRRFRKTMVDDIRRLSHEIDVLPRGDILTQDQLCKCLGIDAFLCKNDAAIRRAGQSRREHIAAVLSEQWTQKQNGKCDVARLSSISQNSSRRTVEKARKLAMGYAALLIE</sequence>
<proteinExistence type="predicted"/>
<dbReference type="EMBL" id="JALLBG020000001">
    <property type="protein sequence ID" value="KAL3772866.1"/>
    <property type="molecule type" value="Genomic_DNA"/>
</dbReference>
<name>A0ABD3NEM3_9STRA</name>
<organism evidence="1 2">
    <name type="scientific">Discostella pseudostelligera</name>
    <dbReference type="NCBI Taxonomy" id="259834"/>
    <lineage>
        <taxon>Eukaryota</taxon>
        <taxon>Sar</taxon>
        <taxon>Stramenopiles</taxon>
        <taxon>Ochrophyta</taxon>
        <taxon>Bacillariophyta</taxon>
        <taxon>Coscinodiscophyceae</taxon>
        <taxon>Thalassiosirophycidae</taxon>
        <taxon>Stephanodiscales</taxon>
        <taxon>Stephanodiscaceae</taxon>
        <taxon>Discostella</taxon>
    </lineage>
</organism>